<protein>
    <recommendedName>
        <fullName evidence="5">BioF2-like acetyltransferase domain-containing protein</fullName>
    </recommendedName>
</protein>
<evidence type="ECO:0000313" key="2">
    <source>
        <dbReference type="EMBL" id="MBP2054505.1"/>
    </source>
</evidence>
<keyword evidence="4" id="KW-1185">Reference proteome</keyword>
<dbReference type="Proteomes" id="UP001519309">
    <property type="component" value="Unassembled WGS sequence"/>
</dbReference>
<dbReference type="AlphaFoldDB" id="A0A1B1APX7"/>
<dbReference type="Proteomes" id="UP000092659">
    <property type="component" value="Chromosome"/>
</dbReference>
<dbReference type="STRING" id="68214.AVL59_02580"/>
<evidence type="ECO:0000313" key="1">
    <source>
        <dbReference type="EMBL" id="ANP48602.1"/>
    </source>
</evidence>
<gene>
    <name evidence="1" type="ORF">AVL59_02580</name>
    <name evidence="2" type="ORF">J2Z21_007514</name>
</gene>
<dbReference type="InterPro" id="IPR007434">
    <property type="entry name" value="FemAB-like"/>
</dbReference>
<reference evidence="2 4" key="2">
    <citation type="submission" date="2021-03" db="EMBL/GenBank/DDBJ databases">
        <title>Genomic Encyclopedia of Type Strains, Phase IV (KMG-IV): sequencing the most valuable type-strain genomes for metagenomic binning, comparative biology and taxonomic classification.</title>
        <authorList>
            <person name="Goeker M."/>
        </authorList>
    </citation>
    <scope>NUCLEOTIDE SEQUENCE [LARGE SCALE GENOMIC DNA]</scope>
    <source>
        <strain evidence="2 4">DSM 40499</strain>
    </source>
</reference>
<dbReference type="Gene3D" id="3.40.630.30">
    <property type="match status" value="1"/>
</dbReference>
<organism evidence="1 3">
    <name type="scientific">Streptomyces griseochromogenes</name>
    <dbReference type="NCBI Taxonomy" id="68214"/>
    <lineage>
        <taxon>Bacteria</taxon>
        <taxon>Bacillati</taxon>
        <taxon>Actinomycetota</taxon>
        <taxon>Actinomycetes</taxon>
        <taxon>Kitasatosporales</taxon>
        <taxon>Streptomycetaceae</taxon>
        <taxon>Streptomyces</taxon>
    </lineage>
</organism>
<dbReference type="EMBL" id="CP016279">
    <property type="protein sequence ID" value="ANP48602.1"/>
    <property type="molecule type" value="Genomic_DNA"/>
</dbReference>
<evidence type="ECO:0008006" key="5">
    <source>
        <dbReference type="Google" id="ProtNLM"/>
    </source>
</evidence>
<evidence type="ECO:0000313" key="3">
    <source>
        <dbReference type="Proteomes" id="UP000092659"/>
    </source>
</evidence>
<dbReference type="EMBL" id="JAGGLP010000022">
    <property type="protein sequence ID" value="MBP2054505.1"/>
    <property type="molecule type" value="Genomic_DNA"/>
</dbReference>
<name>A0A1B1APX7_9ACTN</name>
<sequence length="356" mass="38782">MHSTEVARLSGPFDGPSWDRLGPGAAVQGGRWLTAMLSRLPGEPVRVSHDGSDGALGFTGAVVRDGDAYEAYNPWAILRREDPVFPEVRALGRRVLPHLGDGREAILPGLLLVAPGYLGDPVGPAADHPDSVKRCLADVCAWAGDAGLATVSVLYTRPAASRVLAPAVGALGGESFDLTTRSMMPVTWDDEESLAAVRSKRRRIEVRRQLRRLAEHGCSVGTGVPDELFDEVIEGRCALLRWYGQPADEAAERRRLRTLIDSFGEDLLLFTAQVEGRLIAHALFVADMRTLQNVYVGTTELGRNVPYAHLAVTYHAPMRHVGRERYDWIDYGVGHGDTKRTQGCEAVPLMGHVIPL</sequence>
<evidence type="ECO:0000313" key="4">
    <source>
        <dbReference type="Proteomes" id="UP001519309"/>
    </source>
</evidence>
<dbReference type="SUPFAM" id="SSF55729">
    <property type="entry name" value="Acyl-CoA N-acyltransferases (Nat)"/>
    <property type="match status" value="1"/>
</dbReference>
<reference evidence="1 3" key="1">
    <citation type="submission" date="2016-06" db="EMBL/GenBank/DDBJ databases">
        <title>Complete genome sequence of Streptomyces griseochromogenes ATCC 14511, the Blasticidin S producer.</title>
        <authorList>
            <person name="Wu L."/>
        </authorList>
    </citation>
    <scope>NUCLEOTIDE SEQUENCE [LARGE SCALE GENOMIC DNA]</scope>
    <source>
        <strain evidence="1 3">ATCC 14511</strain>
    </source>
</reference>
<dbReference type="Pfam" id="PF04339">
    <property type="entry name" value="FemAB_like"/>
    <property type="match status" value="1"/>
</dbReference>
<dbReference type="RefSeq" id="WP_067299582.1">
    <property type="nucleotide sequence ID" value="NZ_CP016279.1"/>
</dbReference>
<dbReference type="InterPro" id="IPR016181">
    <property type="entry name" value="Acyl_CoA_acyltransferase"/>
</dbReference>
<accession>A0A1B1APX7</accession>
<dbReference type="OrthoDB" id="4519700at2"/>
<proteinExistence type="predicted"/>
<dbReference type="KEGG" id="sgs:AVL59_02580"/>